<organism evidence="1 2">
    <name type="scientific">Neorhizobium galegae bv. officinalis</name>
    <dbReference type="NCBI Taxonomy" id="323656"/>
    <lineage>
        <taxon>Bacteria</taxon>
        <taxon>Pseudomonadati</taxon>
        <taxon>Pseudomonadota</taxon>
        <taxon>Alphaproteobacteria</taxon>
        <taxon>Hyphomicrobiales</taxon>
        <taxon>Rhizobiaceae</taxon>
        <taxon>Rhizobium/Agrobacterium group</taxon>
        <taxon>Neorhizobium</taxon>
    </lineage>
</organism>
<dbReference type="InterPro" id="IPR007410">
    <property type="entry name" value="LpqE-like"/>
</dbReference>
<reference evidence="1 2" key="1">
    <citation type="submission" date="2014-08" db="EMBL/GenBank/DDBJ databases">
        <authorList>
            <person name="Chen Y.-H."/>
        </authorList>
    </citation>
    <scope>NUCLEOTIDE SEQUENCE [LARGE SCALE GENOMIC DNA]</scope>
</reference>
<dbReference type="Gene3D" id="2.60.40.1890">
    <property type="entry name" value="PCu(A)C copper chaperone"/>
    <property type="match status" value="1"/>
</dbReference>
<dbReference type="RefSeq" id="WP_052751818.1">
    <property type="nucleotide sequence ID" value="NZ_CCRK01000010.1"/>
</dbReference>
<dbReference type="Proteomes" id="UP000039660">
    <property type="component" value="Unassembled WGS sequence"/>
</dbReference>
<accession>A0A0T7GWW6</accession>
<evidence type="ECO:0008006" key="3">
    <source>
        <dbReference type="Google" id="ProtNLM"/>
    </source>
</evidence>
<sequence>MSKQGIGIPAGEIVSLQPASVHIVLVNPKQRPAEGEKAKATLQFEKTGPVEVEFVVQAKTPQSAASEDHSTHSKP</sequence>
<dbReference type="PANTHER" id="PTHR36302:SF1">
    <property type="entry name" value="COPPER CHAPERONE PCU(A)C"/>
    <property type="match status" value="1"/>
</dbReference>
<evidence type="ECO:0000313" key="1">
    <source>
        <dbReference type="EMBL" id="CDZ51637.1"/>
    </source>
</evidence>
<dbReference type="InterPro" id="IPR036182">
    <property type="entry name" value="PCuAC_sf"/>
</dbReference>
<dbReference type="InterPro" id="IPR058248">
    <property type="entry name" value="Lxx211020-like"/>
</dbReference>
<name>A0A0T7GWW6_NEOGA</name>
<dbReference type="PANTHER" id="PTHR36302">
    <property type="entry name" value="BLR7088 PROTEIN"/>
    <property type="match status" value="1"/>
</dbReference>
<dbReference type="AlphaFoldDB" id="A0A0T7GWW6"/>
<dbReference type="SUPFAM" id="SSF110087">
    <property type="entry name" value="DR1885-like metal-binding protein"/>
    <property type="match status" value="1"/>
</dbReference>
<dbReference type="Pfam" id="PF04314">
    <property type="entry name" value="PCuAC"/>
    <property type="match status" value="1"/>
</dbReference>
<proteinExistence type="predicted"/>
<dbReference type="EMBL" id="CCRK01000010">
    <property type="protein sequence ID" value="CDZ51637.1"/>
    <property type="molecule type" value="Genomic_DNA"/>
</dbReference>
<evidence type="ECO:0000313" key="2">
    <source>
        <dbReference type="Proteomes" id="UP000039660"/>
    </source>
</evidence>
<gene>
    <name evidence="1" type="ORF">NGAL_HAMBI1189_40820</name>
</gene>
<protein>
    <recommendedName>
        <fullName evidence="3">Copper chaperone PCu(A)C</fullName>
    </recommendedName>
</protein>